<dbReference type="Proteomes" id="UP000462363">
    <property type="component" value="Unassembled WGS sequence"/>
</dbReference>
<dbReference type="Pfam" id="PF04072">
    <property type="entry name" value="LCM"/>
    <property type="match status" value="1"/>
</dbReference>
<sequence length="263" mass="30902">MKVKLEGVQETLLIPLVVRAMETQSENSRIIDKNAVDIVNKIDYDFSKFKKRGSYQGVIARTLILDRETQHFIDTYENCICISVGCGLDTRYQRIHRKKVTWYNLDFPNVIDLRRKLLYEDKNVKFIKKSALDISWTDEVEEKDRPTLIILEGILMYFDEVEVMQLFSMLRNHFPECTILAEIMHPFVAGKSKYHDTVKSTSAVFKWGIETGKQMEKMCEGIQFIKEWNLFDELTDQGFLYKIAGKVPFIRNKNNKIVMFRMA</sequence>
<organism evidence="3 4">
    <name type="scientific">Clostridium scindens (strain JCM 10418 / VPI 12708)</name>
    <dbReference type="NCBI Taxonomy" id="29347"/>
    <lineage>
        <taxon>Bacteria</taxon>
        <taxon>Bacillati</taxon>
        <taxon>Bacillota</taxon>
        <taxon>Clostridia</taxon>
        <taxon>Lachnospirales</taxon>
        <taxon>Lachnospiraceae</taxon>
    </lineage>
</organism>
<dbReference type="PANTHER" id="PTHR43619:SF2">
    <property type="entry name" value="S-ADENOSYL-L-METHIONINE-DEPENDENT METHYLTRANSFERASES SUPERFAMILY PROTEIN"/>
    <property type="match status" value="1"/>
</dbReference>
<proteinExistence type="predicted"/>
<evidence type="ECO:0000313" key="3">
    <source>
        <dbReference type="EMBL" id="MSS39428.1"/>
    </source>
</evidence>
<protein>
    <submittedName>
        <fullName evidence="3">Class I SAM-dependent methyltransferase</fullName>
    </submittedName>
</protein>
<dbReference type="GO" id="GO:0008168">
    <property type="term" value="F:methyltransferase activity"/>
    <property type="evidence" value="ECO:0007669"/>
    <property type="project" value="UniProtKB-KW"/>
</dbReference>
<dbReference type="EMBL" id="VUMB01000005">
    <property type="protein sequence ID" value="MSS39428.1"/>
    <property type="molecule type" value="Genomic_DNA"/>
</dbReference>
<evidence type="ECO:0000256" key="1">
    <source>
        <dbReference type="ARBA" id="ARBA00022603"/>
    </source>
</evidence>
<dbReference type="PIRSF" id="PIRSF028177">
    <property type="entry name" value="Polyketide_synth_Omtfrase_TcmP"/>
    <property type="match status" value="1"/>
</dbReference>
<dbReference type="AlphaFoldDB" id="A0A844F1T1"/>
<keyword evidence="2 3" id="KW-0808">Transferase</keyword>
<dbReference type="Gene3D" id="3.40.50.150">
    <property type="entry name" value="Vaccinia Virus protein VP39"/>
    <property type="match status" value="1"/>
</dbReference>
<dbReference type="RefSeq" id="WP_154322100.1">
    <property type="nucleotide sequence ID" value="NZ_CP045695.1"/>
</dbReference>
<evidence type="ECO:0000256" key="2">
    <source>
        <dbReference type="ARBA" id="ARBA00022679"/>
    </source>
</evidence>
<dbReference type="GO" id="GO:0032259">
    <property type="term" value="P:methylation"/>
    <property type="evidence" value="ECO:0007669"/>
    <property type="project" value="UniProtKB-KW"/>
</dbReference>
<dbReference type="InterPro" id="IPR029063">
    <property type="entry name" value="SAM-dependent_MTases_sf"/>
</dbReference>
<keyword evidence="1 3" id="KW-0489">Methyltransferase</keyword>
<accession>A0A844F1T1</accession>
<evidence type="ECO:0000313" key="4">
    <source>
        <dbReference type="Proteomes" id="UP000462363"/>
    </source>
</evidence>
<dbReference type="PANTHER" id="PTHR43619">
    <property type="entry name" value="S-ADENOSYL-L-METHIONINE-DEPENDENT METHYLTRANSFERASE YKTD-RELATED"/>
    <property type="match status" value="1"/>
</dbReference>
<name>A0A844F1T1_CLOSV</name>
<gene>
    <name evidence="3" type="ORF">FYJ37_03405</name>
</gene>
<dbReference type="SUPFAM" id="SSF53335">
    <property type="entry name" value="S-adenosyl-L-methionine-dependent methyltransferases"/>
    <property type="match status" value="1"/>
</dbReference>
<comment type="caution">
    <text evidence="3">The sequence shown here is derived from an EMBL/GenBank/DDBJ whole genome shotgun (WGS) entry which is preliminary data.</text>
</comment>
<dbReference type="InterPro" id="IPR007213">
    <property type="entry name" value="Ppm1/Ppm2/Tcmp"/>
</dbReference>
<reference evidence="3 4" key="1">
    <citation type="submission" date="2019-08" db="EMBL/GenBank/DDBJ databases">
        <title>In-depth cultivation of the pig gut microbiome towards novel bacterial diversity and tailored functional studies.</title>
        <authorList>
            <person name="Wylensek D."/>
            <person name="Hitch T.C.A."/>
            <person name="Clavel T."/>
        </authorList>
    </citation>
    <scope>NUCLEOTIDE SEQUENCE [LARGE SCALE GENOMIC DNA]</scope>
    <source>
        <strain evidence="3 4">BL-389-WT-3D</strain>
    </source>
</reference>
<dbReference type="InterPro" id="IPR016874">
    <property type="entry name" value="TcmP-like"/>
</dbReference>